<keyword evidence="1" id="KW-0472">Membrane</keyword>
<name>A0AA90SKU8_9ACTN</name>
<sequence length="230" mass="24839">MSASPVEPGARDPRELSAEDAVDVDLIPPRLVLPKVRRAVFAGVAITVVAAVLVALLVSPVWGAAVLVAGAAPGIGGYLGVMRRRVVLDHRVITRRALLTRRVNLIAAEEVDLVAEVARLAQVSLRISQGRTTMRVPVALYGSAGRGRVRGRELPMLATRRLSESLSRHADPHVREIGRVLGEQSRAQATSVPIRDRPLYRAAGIAREVGGNEELVFTADEVDELNRPPW</sequence>
<dbReference type="RefSeq" id="WP_220659017.1">
    <property type="nucleotide sequence ID" value="NZ_BAAAII010000005.1"/>
</dbReference>
<proteinExistence type="predicted"/>
<organism evidence="2 3">
    <name type="scientific">Tsukamurella strandjordii</name>
    <dbReference type="NCBI Taxonomy" id="147577"/>
    <lineage>
        <taxon>Bacteria</taxon>
        <taxon>Bacillati</taxon>
        <taxon>Actinomycetota</taxon>
        <taxon>Actinomycetes</taxon>
        <taxon>Mycobacteriales</taxon>
        <taxon>Tsukamurellaceae</taxon>
        <taxon>Tsukamurella</taxon>
    </lineage>
</organism>
<feature type="transmembrane region" description="Helical" evidence="1">
    <location>
        <begin position="39"/>
        <end position="58"/>
    </location>
</feature>
<comment type="caution">
    <text evidence="2">The sequence shown here is derived from an EMBL/GenBank/DDBJ whole genome shotgun (WGS) entry which is preliminary data.</text>
</comment>
<evidence type="ECO:0000313" key="3">
    <source>
        <dbReference type="Proteomes" id="UP001178281"/>
    </source>
</evidence>
<keyword evidence="1" id="KW-0812">Transmembrane</keyword>
<dbReference type="Proteomes" id="UP001178281">
    <property type="component" value="Unassembled WGS sequence"/>
</dbReference>
<evidence type="ECO:0008006" key="4">
    <source>
        <dbReference type="Google" id="ProtNLM"/>
    </source>
</evidence>
<feature type="transmembrane region" description="Helical" evidence="1">
    <location>
        <begin position="64"/>
        <end position="81"/>
    </location>
</feature>
<accession>A0AA90SKU8</accession>
<gene>
    <name evidence="2" type="ORF">Q7X28_06470</name>
</gene>
<keyword evidence="1" id="KW-1133">Transmembrane helix</keyword>
<evidence type="ECO:0000256" key="1">
    <source>
        <dbReference type="SAM" id="Phobius"/>
    </source>
</evidence>
<dbReference type="EMBL" id="JAUTIX010000002">
    <property type="protein sequence ID" value="MDP0397568.1"/>
    <property type="molecule type" value="Genomic_DNA"/>
</dbReference>
<dbReference type="AlphaFoldDB" id="A0AA90SKU8"/>
<reference evidence="2" key="1">
    <citation type="submission" date="2023-08" db="EMBL/GenBank/DDBJ databases">
        <title>The draft genome of Tsukamurella strandjordii strain 050030.</title>
        <authorList>
            <person name="Zhao F."/>
            <person name="Feng Y."/>
            <person name="Zong Z."/>
        </authorList>
    </citation>
    <scope>NUCLEOTIDE SEQUENCE</scope>
    <source>
        <strain evidence="2">050030</strain>
    </source>
</reference>
<evidence type="ECO:0000313" key="2">
    <source>
        <dbReference type="EMBL" id="MDP0397568.1"/>
    </source>
</evidence>
<protein>
    <recommendedName>
        <fullName evidence="4">PH domain-containing protein</fullName>
    </recommendedName>
</protein>
<keyword evidence="3" id="KW-1185">Reference proteome</keyword>